<gene>
    <name evidence="8" type="primary">yrpC</name>
    <name evidence="7" type="synonym">murI</name>
    <name evidence="8" type="ORF">HPF_15030</name>
</gene>
<evidence type="ECO:0000256" key="7">
    <source>
        <dbReference type="HAMAP-Rule" id="MF_00258"/>
    </source>
</evidence>
<dbReference type="EMBL" id="CP037867">
    <property type="protein sequence ID" value="QBM29012.1"/>
    <property type="molecule type" value="Genomic_DNA"/>
</dbReference>
<evidence type="ECO:0000256" key="4">
    <source>
        <dbReference type="ARBA" id="ARBA00022984"/>
    </source>
</evidence>
<proteinExistence type="inferred from homology"/>
<evidence type="ECO:0000256" key="3">
    <source>
        <dbReference type="ARBA" id="ARBA00022960"/>
    </source>
</evidence>
<keyword evidence="5 7" id="KW-0413">Isomerase</keyword>
<keyword evidence="3 7" id="KW-0133">Cell shape</keyword>
<keyword evidence="9" id="KW-1185">Reference proteome</keyword>
<evidence type="ECO:0000256" key="1">
    <source>
        <dbReference type="ARBA" id="ARBA00001602"/>
    </source>
</evidence>
<sequence length="271" mass="29113">MKTIGVFDSGVGGLSVLRALLAEIPQAHFVYLADGAHAPYGERSPQQIAERAHRITEGLRHHFGIDALVVACNTATALAIEGLRAEHADWPIVGVEPALKPAAALTRTGHVGVMATRGTVESERYSRLRQRLESGSDSPLHFSSQACDGLADAIERDDKAAIQSLCKRYWEMLKTDREDLPAIDTLVLGCTHYLFAADVIRALTGPEVALVETGVPVAKRTQAVLKDLPDRPHASGSHPGVTLLSTGDPEPLARAALRWLGLNVPGQQFIC</sequence>
<organism evidence="8 9">
    <name type="scientific">Hydrogenophaga pseudoflava</name>
    <name type="common">Pseudomonas carboxydoflava</name>
    <dbReference type="NCBI Taxonomy" id="47421"/>
    <lineage>
        <taxon>Bacteria</taxon>
        <taxon>Pseudomonadati</taxon>
        <taxon>Pseudomonadota</taxon>
        <taxon>Betaproteobacteria</taxon>
        <taxon>Burkholderiales</taxon>
        <taxon>Comamonadaceae</taxon>
        <taxon>Hydrogenophaga</taxon>
    </lineage>
</organism>
<accession>A0A4P6WY47</accession>
<dbReference type="Gene3D" id="3.40.50.1860">
    <property type="match status" value="2"/>
</dbReference>
<evidence type="ECO:0000313" key="9">
    <source>
        <dbReference type="Proteomes" id="UP000293912"/>
    </source>
</evidence>
<feature type="binding site" evidence="7">
    <location>
        <begin position="191"/>
        <end position="192"/>
    </location>
    <ligand>
        <name>substrate</name>
    </ligand>
</feature>
<protein>
    <recommendedName>
        <fullName evidence="2 7">Glutamate racemase</fullName>
        <ecNumber evidence="2 7">5.1.1.3</ecNumber>
    </recommendedName>
</protein>
<dbReference type="SUPFAM" id="SSF53681">
    <property type="entry name" value="Aspartate/glutamate racemase"/>
    <property type="match status" value="2"/>
</dbReference>
<dbReference type="PANTHER" id="PTHR21198:SF2">
    <property type="entry name" value="GLUTAMATE RACEMASE"/>
    <property type="match status" value="1"/>
</dbReference>
<dbReference type="PANTHER" id="PTHR21198">
    <property type="entry name" value="GLUTAMATE RACEMASE"/>
    <property type="match status" value="1"/>
</dbReference>
<name>A0A4P6WY47_HYDPS</name>
<dbReference type="HAMAP" id="MF_00258">
    <property type="entry name" value="Glu_racemase"/>
    <property type="match status" value="1"/>
</dbReference>
<evidence type="ECO:0000256" key="5">
    <source>
        <dbReference type="ARBA" id="ARBA00023235"/>
    </source>
</evidence>
<dbReference type="GO" id="GO:0008881">
    <property type="term" value="F:glutamate racemase activity"/>
    <property type="evidence" value="ECO:0007669"/>
    <property type="project" value="UniProtKB-UniRule"/>
</dbReference>
<dbReference type="Pfam" id="PF01177">
    <property type="entry name" value="Asp_Glu_race"/>
    <property type="match status" value="1"/>
</dbReference>
<comment type="function">
    <text evidence="7">Provides the (R)-glutamate required for cell wall biosynthesis.</text>
</comment>
<dbReference type="AlphaFoldDB" id="A0A4P6WY47"/>
<dbReference type="RefSeq" id="WP_133157045.1">
    <property type="nucleotide sequence ID" value="NZ_CP037867.1"/>
</dbReference>
<dbReference type="InterPro" id="IPR001920">
    <property type="entry name" value="Asp/Glu_race"/>
</dbReference>
<evidence type="ECO:0000256" key="2">
    <source>
        <dbReference type="ARBA" id="ARBA00013090"/>
    </source>
</evidence>
<feature type="binding site" evidence="7">
    <location>
        <begin position="73"/>
        <end position="74"/>
    </location>
    <ligand>
        <name>substrate</name>
    </ligand>
</feature>
<feature type="active site" description="Proton donor/acceptor" evidence="7">
    <location>
        <position position="190"/>
    </location>
</feature>
<dbReference type="UniPathway" id="UPA00219"/>
<dbReference type="PROSITE" id="PS00923">
    <property type="entry name" value="ASP_GLU_RACEMASE_1"/>
    <property type="match status" value="1"/>
</dbReference>
<dbReference type="KEGG" id="hpse:HPF_15030"/>
<evidence type="ECO:0000256" key="6">
    <source>
        <dbReference type="ARBA" id="ARBA00023316"/>
    </source>
</evidence>
<dbReference type="Proteomes" id="UP000293912">
    <property type="component" value="Chromosome"/>
</dbReference>
<comment type="catalytic activity">
    <reaction evidence="1 7">
        <text>L-glutamate = D-glutamate</text>
        <dbReference type="Rhea" id="RHEA:12813"/>
        <dbReference type="ChEBI" id="CHEBI:29985"/>
        <dbReference type="ChEBI" id="CHEBI:29986"/>
        <dbReference type="EC" id="5.1.1.3"/>
    </reaction>
</comment>
<dbReference type="GO" id="GO:0009252">
    <property type="term" value="P:peptidoglycan biosynthetic process"/>
    <property type="evidence" value="ECO:0007669"/>
    <property type="project" value="UniProtKB-UniRule"/>
</dbReference>
<keyword evidence="6 7" id="KW-0961">Cell wall biogenesis/degradation</keyword>
<dbReference type="EC" id="5.1.1.3" evidence="2 7"/>
<dbReference type="GO" id="GO:0071555">
    <property type="term" value="P:cell wall organization"/>
    <property type="evidence" value="ECO:0007669"/>
    <property type="project" value="UniProtKB-KW"/>
</dbReference>
<dbReference type="GO" id="GO:0008360">
    <property type="term" value="P:regulation of cell shape"/>
    <property type="evidence" value="ECO:0007669"/>
    <property type="project" value="UniProtKB-KW"/>
</dbReference>
<feature type="binding site" evidence="7">
    <location>
        <begin position="40"/>
        <end position="41"/>
    </location>
    <ligand>
        <name>substrate</name>
    </ligand>
</feature>
<evidence type="ECO:0000313" key="8">
    <source>
        <dbReference type="EMBL" id="QBM29012.1"/>
    </source>
</evidence>
<comment type="pathway">
    <text evidence="7">Cell wall biogenesis; peptidoglycan biosynthesis.</text>
</comment>
<keyword evidence="4 7" id="KW-0573">Peptidoglycan synthesis</keyword>
<comment type="similarity">
    <text evidence="7">Belongs to the aspartate/glutamate racemases family.</text>
</comment>
<dbReference type="InterPro" id="IPR018187">
    <property type="entry name" value="Asp/Glu_racemase_AS_1"/>
</dbReference>
<reference evidence="8 9" key="1">
    <citation type="submission" date="2019-03" db="EMBL/GenBank/DDBJ databases">
        <authorList>
            <person name="Sebastian G."/>
            <person name="Baumann P."/>
            <person name="Ruckert C."/>
            <person name="Kalinowski J."/>
            <person name="Nebel B."/>
            <person name="Takors R."/>
            <person name="Blombach B."/>
        </authorList>
    </citation>
    <scope>NUCLEOTIDE SEQUENCE [LARGE SCALE GENOMIC DNA]</scope>
    <source>
        <strain evidence="8 9">DSM 1084</strain>
    </source>
</reference>
<feature type="binding site" evidence="7">
    <location>
        <begin position="8"/>
        <end position="9"/>
    </location>
    <ligand>
        <name>substrate</name>
    </ligand>
</feature>
<dbReference type="InterPro" id="IPR015942">
    <property type="entry name" value="Asp/Glu/hydantoin_racemase"/>
</dbReference>
<dbReference type="NCBIfam" id="TIGR00067">
    <property type="entry name" value="glut_race"/>
    <property type="match status" value="1"/>
</dbReference>
<dbReference type="InterPro" id="IPR004391">
    <property type="entry name" value="Glu_race"/>
</dbReference>
<feature type="active site" description="Proton donor/acceptor" evidence="7">
    <location>
        <position position="72"/>
    </location>
</feature>